<evidence type="ECO:0000313" key="1">
    <source>
        <dbReference type="EMBL" id="KAI5081573.1"/>
    </source>
</evidence>
<evidence type="ECO:0000313" key="2">
    <source>
        <dbReference type="Proteomes" id="UP000886520"/>
    </source>
</evidence>
<dbReference type="Proteomes" id="UP000886520">
    <property type="component" value="Chromosome 2"/>
</dbReference>
<gene>
    <name evidence="1" type="ORF">GOP47_0001316</name>
</gene>
<dbReference type="EMBL" id="JABFUD020000003">
    <property type="protein sequence ID" value="KAI5081573.1"/>
    <property type="molecule type" value="Genomic_DNA"/>
</dbReference>
<sequence>MAYSRGGVQSMEIDAKKKCESCTVYSEPNFVIQPSFSKGKGQACGAQVGCSKAQKAKMVIVKIERHDALIDTKDNEVKVDPFSQQEPHIEEHDVPFLHIIDLSGITLRFAIEEHFEIYANSTCGELLVVDGSTLKDRATLIFVNDRKEEYKSIKKEVDNGEVKTFVARNVGAFLGRENTLLRVSVIGSVRRLAFL</sequence>
<name>A0A9D4V9G8_ADICA</name>
<proteinExistence type="predicted"/>
<keyword evidence="2" id="KW-1185">Reference proteome</keyword>
<protein>
    <submittedName>
        <fullName evidence="1">Uncharacterized protein</fullName>
    </submittedName>
</protein>
<dbReference type="AlphaFoldDB" id="A0A9D4V9G8"/>
<reference evidence="1" key="1">
    <citation type="submission" date="2021-01" db="EMBL/GenBank/DDBJ databases">
        <title>Adiantum capillus-veneris genome.</title>
        <authorList>
            <person name="Fang Y."/>
            <person name="Liao Q."/>
        </authorList>
    </citation>
    <scope>NUCLEOTIDE SEQUENCE</scope>
    <source>
        <strain evidence="1">H3</strain>
        <tissue evidence="1">Leaf</tissue>
    </source>
</reference>
<comment type="caution">
    <text evidence="1">The sequence shown here is derived from an EMBL/GenBank/DDBJ whole genome shotgun (WGS) entry which is preliminary data.</text>
</comment>
<accession>A0A9D4V9G8</accession>
<organism evidence="1 2">
    <name type="scientific">Adiantum capillus-veneris</name>
    <name type="common">Maidenhair fern</name>
    <dbReference type="NCBI Taxonomy" id="13818"/>
    <lineage>
        <taxon>Eukaryota</taxon>
        <taxon>Viridiplantae</taxon>
        <taxon>Streptophyta</taxon>
        <taxon>Embryophyta</taxon>
        <taxon>Tracheophyta</taxon>
        <taxon>Polypodiopsida</taxon>
        <taxon>Polypodiidae</taxon>
        <taxon>Polypodiales</taxon>
        <taxon>Pteridineae</taxon>
        <taxon>Pteridaceae</taxon>
        <taxon>Vittarioideae</taxon>
        <taxon>Adiantum</taxon>
    </lineage>
</organism>